<evidence type="ECO:0000313" key="2">
    <source>
        <dbReference type="Proteomes" id="UP000479710"/>
    </source>
</evidence>
<name>A0A6G1CZQ7_9ORYZ</name>
<keyword evidence="2" id="KW-1185">Reference proteome</keyword>
<dbReference type="EMBL" id="SPHZ02000007">
    <property type="protein sequence ID" value="KAF0905656.1"/>
    <property type="molecule type" value="Genomic_DNA"/>
</dbReference>
<protein>
    <submittedName>
        <fullName evidence="1">Uncharacterized protein</fullName>
    </submittedName>
</protein>
<sequence>MPTLAARPFAINVDHPGGLVKPRISEGWTLLRQAPPLSIGCNRGTATSSASAVAANGLLFRAMPMPTA</sequence>
<accession>A0A6G1CZQ7</accession>
<evidence type="ECO:0000313" key="1">
    <source>
        <dbReference type="EMBL" id="KAF0905656.1"/>
    </source>
</evidence>
<dbReference type="Proteomes" id="UP000479710">
    <property type="component" value="Unassembled WGS sequence"/>
</dbReference>
<proteinExistence type="predicted"/>
<dbReference type="AlphaFoldDB" id="A0A6G1CZQ7"/>
<reference evidence="1 2" key="1">
    <citation type="submission" date="2019-11" db="EMBL/GenBank/DDBJ databases">
        <title>Whole genome sequence of Oryza granulata.</title>
        <authorList>
            <person name="Li W."/>
        </authorList>
    </citation>
    <scope>NUCLEOTIDE SEQUENCE [LARGE SCALE GENOMIC DNA]</scope>
    <source>
        <strain evidence="2">cv. Menghai</strain>
        <tissue evidence="1">Leaf</tissue>
    </source>
</reference>
<comment type="caution">
    <text evidence="1">The sequence shown here is derived from an EMBL/GenBank/DDBJ whole genome shotgun (WGS) entry which is preliminary data.</text>
</comment>
<organism evidence="1 2">
    <name type="scientific">Oryza meyeriana var. granulata</name>
    <dbReference type="NCBI Taxonomy" id="110450"/>
    <lineage>
        <taxon>Eukaryota</taxon>
        <taxon>Viridiplantae</taxon>
        <taxon>Streptophyta</taxon>
        <taxon>Embryophyta</taxon>
        <taxon>Tracheophyta</taxon>
        <taxon>Spermatophyta</taxon>
        <taxon>Magnoliopsida</taxon>
        <taxon>Liliopsida</taxon>
        <taxon>Poales</taxon>
        <taxon>Poaceae</taxon>
        <taxon>BOP clade</taxon>
        <taxon>Oryzoideae</taxon>
        <taxon>Oryzeae</taxon>
        <taxon>Oryzinae</taxon>
        <taxon>Oryza</taxon>
        <taxon>Oryza meyeriana</taxon>
    </lineage>
</organism>
<gene>
    <name evidence="1" type="ORF">E2562_007439</name>
</gene>